<dbReference type="GO" id="GO:0036157">
    <property type="term" value="C:outer dynein arm"/>
    <property type="evidence" value="ECO:0007669"/>
    <property type="project" value="InterPro"/>
</dbReference>
<evidence type="ECO:0000313" key="2">
    <source>
        <dbReference type="EMBL" id="KAK9823139.1"/>
    </source>
</evidence>
<feature type="domain" description="Dynein attachment factor N-terminal" evidence="1">
    <location>
        <begin position="13"/>
        <end position="62"/>
    </location>
</feature>
<accession>A0AAW1QNZ8</accession>
<dbReference type="GO" id="GO:0036159">
    <property type="term" value="P:inner dynein arm assembly"/>
    <property type="evidence" value="ECO:0007669"/>
    <property type="project" value="TreeGrafter"/>
</dbReference>
<dbReference type="InterPro" id="IPR031733">
    <property type="entry name" value="Dynein_attach_N"/>
</dbReference>
<name>A0AAW1QNZ8_9CHLO</name>
<dbReference type="GO" id="GO:0005576">
    <property type="term" value="C:extracellular region"/>
    <property type="evidence" value="ECO:0007669"/>
    <property type="project" value="GOC"/>
</dbReference>
<dbReference type="PANTHER" id="PTHR28572:SF1">
    <property type="entry name" value="COILED-COIL DOMAIN-CONTAINING PROTEIN 103"/>
    <property type="match status" value="1"/>
</dbReference>
<dbReference type="EMBL" id="JALJOR010000002">
    <property type="protein sequence ID" value="KAK9823139.1"/>
    <property type="molecule type" value="Genomic_DNA"/>
</dbReference>
<dbReference type="Pfam" id="PF15867">
    <property type="entry name" value="Dynein_attach_N"/>
    <property type="match status" value="1"/>
</dbReference>
<dbReference type="GO" id="GO:0007368">
    <property type="term" value="P:determination of left/right symmetry"/>
    <property type="evidence" value="ECO:0007669"/>
    <property type="project" value="TreeGrafter"/>
</dbReference>
<proteinExistence type="predicted"/>
<gene>
    <name evidence="2" type="ORF">WJX72_000544</name>
</gene>
<protein>
    <recommendedName>
        <fullName evidence="1">Dynein attachment factor N-terminal domain-containing protein</fullName>
    </recommendedName>
</protein>
<dbReference type="GO" id="GO:0003351">
    <property type="term" value="P:epithelial cilium movement involved in extracellular fluid movement"/>
    <property type="evidence" value="ECO:0007669"/>
    <property type="project" value="TreeGrafter"/>
</dbReference>
<keyword evidence="3" id="KW-1185">Reference proteome</keyword>
<evidence type="ECO:0000313" key="3">
    <source>
        <dbReference type="Proteomes" id="UP001489004"/>
    </source>
</evidence>
<dbReference type="PANTHER" id="PTHR28572">
    <property type="entry name" value="COILED-COIL DOMAIN-CONTAINING PROTEIN 103"/>
    <property type="match status" value="1"/>
</dbReference>
<dbReference type="Proteomes" id="UP001489004">
    <property type="component" value="Unassembled WGS sequence"/>
</dbReference>
<comment type="caution">
    <text evidence="2">The sequence shown here is derived from an EMBL/GenBank/DDBJ whole genome shotgun (WGS) entry which is preliminary data.</text>
</comment>
<organism evidence="2 3">
    <name type="scientific">[Myrmecia] bisecta</name>
    <dbReference type="NCBI Taxonomy" id="41462"/>
    <lineage>
        <taxon>Eukaryota</taxon>
        <taxon>Viridiplantae</taxon>
        <taxon>Chlorophyta</taxon>
        <taxon>core chlorophytes</taxon>
        <taxon>Trebouxiophyceae</taxon>
        <taxon>Trebouxiales</taxon>
        <taxon>Trebouxiaceae</taxon>
        <taxon>Myrmecia</taxon>
    </lineage>
</organism>
<sequence>MALQAAGAHPLKKTSKELATALQDDFRRQATDLAKKRAVAQHVDYDTFKNMVAVAHLRPLQAPQLQPTGPTRCPGWEFAADGTLALAADTGAAKLSQGKVPEDGTALDAIFVADVLEAMQGAGRFSLAVHSLGRAPKVALAALLARLHACDPALLGPSRLRLLIAAYS</sequence>
<reference evidence="2 3" key="1">
    <citation type="journal article" date="2024" name="Nat. Commun.">
        <title>Phylogenomics reveals the evolutionary origins of lichenization in chlorophyte algae.</title>
        <authorList>
            <person name="Puginier C."/>
            <person name="Libourel C."/>
            <person name="Otte J."/>
            <person name="Skaloud P."/>
            <person name="Haon M."/>
            <person name="Grisel S."/>
            <person name="Petersen M."/>
            <person name="Berrin J.G."/>
            <person name="Delaux P.M."/>
            <person name="Dal Grande F."/>
            <person name="Keller J."/>
        </authorList>
    </citation>
    <scope>NUCLEOTIDE SEQUENCE [LARGE SCALE GENOMIC DNA]</scope>
    <source>
        <strain evidence="2 3">SAG 2043</strain>
    </source>
</reference>
<dbReference type="AlphaFoldDB" id="A0AAW1QNZ8"/>
<dbReference type="InterPro" id="IPR042422">
    <property type="entry name" value="CC103"/>
</dbReference>
<evidence type="ECO:0000259" key="1">
    <source>
        <dbReference type="Pfam" id="PF15867"/>
    </source>
</evidence>